<keyword evidence="2" id="KW-1185">Reference proteome</keyword>
<gene>
    <name evidence="1" type="ORF">HYH02_007257</name>
</gene>
<dbReference type="AlphaFoldDB" id="A0A836B517"/>
<evidence type="ECO:0000313" key="1">
    <source>
        <dbReference type="EMBL" id="KAG2447800.1"/>
    </source>
</evidence>
<dbReference type="OrthoDB" id="556287at2759"/>
<dbReference type="EMBL" id="JAEHOD010000020">
    <property type="protein sequence ID" value="KAG2447800.1"/>
    <property type="molecule type" value="Genomic_DNA"/>
</dbReference>
<proteinExistence type="predicted"/>
<accession>A0A836B517</accession>
<dbReference type="Proteomes" id="UP000613740">
    <property type="component" value="Unassembled WGS sequence"/>
</dbReference>
<reference evidence="1" key="1">
    <citation type="journal article" date="2020" name="bioRxiv">
        <title>Comparative genomics of Chlamydomonas.</title>
        <authorList>
            <person name="Craig R.J."/>
            <person name="Hasan A.R."/>
            <person name="Ness R.W."/>
            <person name="Keightley P.D."/>
        </authorList>
    </citation>
    <scope>NUCLEOTIDE SEQUENCE</scope>
    <source>
        <strain evidence="1">CCAP 11/173</strain>
    </source>
</reference>
<protein>
    <submittedName>
        <fullName evidence="1">Uncharacterized protein</fullName>
    </submittedName>
</protein>
<sequence>MTPCTLRASAVTRSPVRDMEPGASMPSTSGAAQECELPVMGPMVPTAVRRTPITSTTAKPGPLAAVEEAVSFAAGATFLVHIKALSLLAAARLVLYKACVQPVGHSVRIMKAGAVEVAGRLSELASVAAVALAAGAETATAGLNSATSFLAGTKTAAKTTTSASASASITSTPTSTATSTATAAAPGAVYDVAAANRYLRDTAVARNAVLPESWRQVQSLTRTCTRIGQPFVFVLMSAYGYTDKPADMDAAVEQAAASGSLVIAVSMAPGFSQRAAAAADLMGTPAGWEASAAEIERRFGLDVALASRLPGARNRGVFGPVIGLPAFTFGGAHLRTGLLPVRNLPAGCELPLSDWVTLRHACGNVFTPMKRWKEAAEAQAAAVAPEVAAQYFN</sequence>
<comment type="caution">
    <text evidence="1">The sequence shown here is derived from an EMBL/GenBank/DDBJ whole genome shotgun (WGS) entry which is preliminary data.</text>
</comment>
<name>A0A836B517_9CHLO</name>
<evidence type="ECO:0000313" key="2">
    <source>
        <dbReference type="Proteomes" id="UP000613740"/>
    </source>
</evidence>
<organism evidence="1 2">
    <name type="scientific">Chlamydomonas schloesseri</name>
    <dbReference type="NCBI Taxonomy" id="2026947"/>
    <lineage>
        <taxon>Eukaryota</taxon>
        <taxon>Viridiplantae</taxon>
        <taxon>Chlorophyta</taxon>
        <taxon>core chlorophytes</taxon>
        <taxon>Chlorophyceae</taxon>
        <taxon>CS clade</taxon>
        <taxon>Chlamydomonadales</taxon>
        <taxon>Chlamydomonadaceae</taxon>
        <taxon>Chlamydomonas</taxon>
    </lineage>
</organism>